<reference evidence="5 6" key="1">
    <citation type="submission" date="2018-10" db="EMBL/GenBank/DDBJ databases">
        <title>Genomic Encyclopedia of Type Strains, Phase IV (KMG-IV): sequencing the most valuable type-strain genomes for metagenomic binning, comparative biology and taxonomic classification.</title>
        <authorList>
            <person name="Goeker M."/>
        </authorList>
    </citation>
    <scope>NUCLEOTIDE SEQUENCE [LARGE SCALE GENOMIC DNA]</scope>
    <source>
        <strain evidence="5 6">DSM 3303</strain>
    </source>
</reference>
<dbReference type="Proteomes" id="UP000279384">
    <property type="component" value="Unassembled WGS sequence"/>
</dbReference>
<dbReference type="GO" id="GO:0045892">
    <property type="term" value="P:negative regulation of DNA-templated transcription"/>
    <property type="evidence" value="ECO:0007669"/>
    <property type="project" value="TreeGrafter"/>
</dbReference>
<dbReference type="GO" id="GO:0003677">
    <property type="term" value="F:DNA binding"/>
    <property type="evidence" value="ECO:0007669"/>
    <property type="project" value="UniProtKB-KW"/>
</dbReference>
<dbReference type="AlphaFoldDB" id="A0A495BDB8"/>
<proteinExistence type="predicted"/>
<dbReference type="PRINTS" id="PR00035">
    <property type="entry name" value="HTHGNTR"/>
</dbReference>
<keyword evidence="1" id="KW-0805">Transcription regulation</keyword>
<dbReference type="SMART" id="SM00866">
    <property type="entry name" value="UTRA"/>
    <property type="match status" value="1"/>
</dbReference>
<evidence type="ECO:0000259" key="4">
    <source>
        <dbReference type="PROSITE" id="PS50949"/>
    </source>
</evidence>
<dbReference type="FunFam" id="1.10.10.10:FF:000079">
    <property type="entry name" value="GntR family transcriptional regulator"/>
    <property type="match status" value="1"/>
</dbReference>
<evidence type="ECO:0000313" key="6">
    <source>
        <dbReference type="Proteomes" id="UP000279384"/>
    </source>
</evidence>
<evidence type="ECO:0000256" key="1">
    <source>
        <dbReference type="ARBA" id="ARBA00023015"/>
    </source>
</evidence>
<dbReference type="Gene3D" id="3.40.1410.10">
    <property type="entry name" value="Chorismate lyase-like"/>
    <property type="match status" value="1"/>
</dbReference>
<dbReference type="InterPro" id="IPR036388">
    <property type="entry name" value="WH-like_DNA-bd_sf"/>
</dbReference>
<dbReference type="InterPro" id="IPR011663">
    <property type="entry name" value="UTRA"/>
</dbReference>
<dbReference type="SUPFAM" id="SSF64288">
    <property type="entry name" value="Chorismate lyase-like"/>
    <property type="match status" value="1"/>
</dbReference>
<dbReference type="SMART" id="SM00345">
    <property type="entry name" value="HTH_GNTR"/>
    <property type="match status" value="1"/>
</dbReference>
<evidence type="ECO:0000256" key="3">
    <source>
        <dbReference type="ARBA" id="ARBA00023163"/>
    </source>
</evidence>
<dbReference type="GO" id="GO:0003700">
    <property type="term" value="F:DNA-binding transcription factor activity"/>
    <property type="evidence" value="ECO:0007669"/>
    <property type="project" value="InterPro"/>
</dbReference>
<dbReference type="SUPFAM" id="SSF46785">
    <property type="entry name" value="Winged helix' DNA-binding domain"/>
    <property type="match status" value="1"/>
</dbReference>
<feature type="domain" description="HTH gntR-type" evidence="4">
    <location>
        <begin position="27"/>
        <end position="95"/>
    </location>
</feature>
<dbReference type="InterPro" id="IPR028978">
    <property type="entry name" value="Chorismate_lyase_/UTRA_dom_sf"/>
</dbReference>
<dbReference type="InterPro" id="IPR050679">
    <property type="entry name" value="Bact_HTH_transcr_reg"/>
</dbReference>
<dbReference type="PANTHER" id="PTHR44846:SF1">
    <property type="entry name" value="MANNOSYL-D-GLYCERATE TRANSPORT_METABOLISM SYSTEM REPRESSOR MNGR-RELATED"/>
    <property type="match status" value="1"/>
</dbReference>
<sequence>MSYIRLVFTLIAFGVKKSMNSKSLNRIPLYRQARQQILERLCDGEWQVAESLPSEWELAEQLSVSQGTVRKALTELVADGVLYRQQGKGTFVAPGADDWAGMSMISPGLLSESPDRLQREFLGIARGNAPDDVSAALCLRRAAPVFRIRLLWRLRGQAVALDEVLLSAERFPALDSRWLRQLPGVWAVLQQHFGVRLRVATEQWRAVVLERDEAQLLAAVSGTPVLSHLRLAVDVNGAAVEWRQRLCLTDRLALTLQHLPA</sequence>
<gene>
    <name evidence="5" type="ORF">C8E02_1952</name>
</gene>
<dbReference type="PANTHER" id="PTHR44846">
    <property type="entry name" value="MANNOSYL-D-GLYCERATE TRANSPORT/METABOLISM SYSTEM REPRESSOR MNGR-RELATED"/>
    <property type="match status" value="1"/>
</dbReference>
<dbReference type="PROSITE" id="PS50949">
    <property type="entry name" value="HTH_GNTR"/>
    <property type="match status" value="1"/>
</dbReference>
<dbReference type="Pfam" id="PF07702">
    <property type="entry name" value="UTRA"/>
    <property type="match status" value="1"/>
</dbReference>
<keyword evidence="2" id="KW-0238">DNA-binding</keyword>
<evidence type="ECO:0000313" key="5">
    <source>
        <dbReference type="EMBL" id="RKQ58976.1"/>
    </source>
</evidence>
<accession>A0A495BDB8</accession>
<dbReference type="CDD" id="cd07377">
    <property type="entry name" value="WHTH_GntR"/>
    <property type="match status" value="1"/>
</dbReference>
<protein>
    <submittedName>
        <fullName evidence="5">GntR family transcriptional regulator</fullName>
    </submittedName>
</protein>
<dbReference type="InterPro" id="IPR000524">
    <property type="entry name" value="Tscrpt_reg_HTH_GntR"/>
</dbReference>
<dbReference type="Pfam" id="PF00392">
    <property type="entry name" value="GntR"/>
    <property type="match status" value="1"/>
</dbReference>
<keyword evidence="3" id="KW-0804">Transcription</keyword>
<dbReference type="Gene3D" id="1.10.10.10">
    <property type="entry name" value="Winged helix-like DNA-binding domain superfamily/Winged helix DNA-binding domain"/>
    <property type="match status" value="1"/>
</dbReference>
<dbReference type="InterPro" id="IPR036390">
    <property type="entry name" value="WH_DNA-bd_sf"/>
</dbReference>
<dbReference type="EMBL" id="RBID01000014">
    <property type="protein sequence ID" value="RKQ58976.1"/>
    <property type="molecule type" value="Genomic_DNA"/>
</dbReference>
<evidence type="ECO:0000256" key="2">
    <source>
        <dbReference type="ARBA" id="ARBA00023125"/>
    </source>
</evidence>
<organism evidence="5 6">
    <name type="scientific">Vogesella indigofera</name>
    <name type="common">Pseudomonas indigofera</name>
    <dbReference type="NCBI Taxonomy" id="45465"/>
    <lineage>
        <taxon>Bacteria</taxon>
        <taxon>Pseudomonadati</taxon>
        <taxon>Pseudomonadota</taxon>
        <taxon>Betaproteobacteria</taxon>
        <taxon>Neisseriales</taxon>
        <taxon>Chromobacteriaceae</taxon>
        <taxon>Vogesella</taxon>
    </lineage>
</organism>
<comment type="caution">
    <text evidence="5">The sequence shown here is derived from an EMBL/GenBank/DDBJ whole genome shotgun (WGS) entry which is preliminary data.</text>
</comment>
<name>A0A495BDB8_VOGIN</name>